<name>A0A291RUH5_9NOCA</name>
<organism evidence="2 3">
    <name type="scientific">Nocardia terpenica</name>
    <dbReference type="NCBI Taxonomy" id="455432"/>
    <lineage>
        <taxon>Bacteria</taxon>
        <taxon>Bacillati</taxon>
        <taxon>Actinomycetota</taxon>
        <taxon>Actinomycetes</taxon>
        <taxon>Mycobacteriales</taxon>
        <taxon>Nocardiaceae</taxon>
        <taxon>Nocardia</taxon>
    </lineage>
</organism>
<sequence length="252" mass="25722">MSSIPPDTAVEPAPAVPGGPRPRNVRRMVLIIGLVVLLAVVGTAAAAETYFRKRNADCIATQVQRDLGSKVSVHFGPKPLLLTAIDHNVQYVTVDSDDAEFGPAVGMKVHARLNDITLTNGGSGGATVGSSTADAAWSDDGIAQTLSGLVTGVQSNPGDGTLDVKVLGGLADLKLQPRVVGNQIQVGTASAQLLGLGIPTDLVDGIVQLMTQSLQSYPMNLQPTAVQVTDNGITVHLTGGATQLQGGSGGTC</sequence>
<proteinExistence type="predicted"/>
<protein>
    <recommendedName>
        <fullName evidence="4">DUF2993 domain-containing protein</fullName>
    </recommendedName>
</protein>
<dbReference type="Proteomes" id="UP000221961">
    <property type="component" value="Chromosome"/>
</dbReference>
<dbReference type="RefSeq" id="WP_098697884.1">
    <property type="nucleotide sequence ID" value="NZ_CP023778.1"/>
</dbReference>
<dbReference type="GeneID" id="88362869"/>
<evidence type="ECO:0000313" key="3">
    <source>
        <dbReference type="Proteomes" id="UP000221961"/>
    </source>
</evidence>
<accession>A0A291RUH5</accession>
<dbReference type="EMBL" id="CP023778">
    <property type="protein sequence ID" value="ATL70967.1"/>
    <property type="molecule type" value="Genomic_DNA"/>
</dbReference>
<keyword evidence="1" id="KW-0472">Membrane</keyword>
<evidence type="ECO:0000313" key="2">
    <source>
        <dbReference type="EMBL" id="ATL70967.1"/>
    </source>
</evidence>
<keyword evidence="1" id="KW-0812">Transmembrane</keyword>
<evidence type="ECO:0008006" key="4">
    <source>
        <dbReference type="Google" id="ProtNLM"/>
    </source>
</evidence>
<gene>
    <name evidence="2" type="ORF">CRH09_37100</name>
</gene>
<dbReference type="AlphaFoldDB" id="A0A291RUH5"/>
<dbReference type="InterPro" id="IPR021373">
    <property type="entry name" value="DUF2993"/>
</dbReference>
<feature type="transmembrane region" description="Helical" evidence="1">
    <location>
        <begin position="28"/>
        <end position="47"/>
    </location>
</feature>
<dbReference type="Pfam" id="PF11209">
    <property type="entry name" value="LmeA"/>
    <property type="match status" value="1"/>
</dbReference>
<reference evidence="2 3" key="1">
    <citation type="submission" date="2017-10" db="EMBL/GenBank/DDBJ databases">
        <title>Comparative genomics between pathogenic Norcardia.</title>
        <authorList>
            <person name="Zeng L."/>
        </authorList>
    </citation>
    <scope>NUCLEOTIDE SEQUENCE [LARGE SCALE GENOMIC DNA]</scope>
    <source>
        <strain evidence="2 3">NC_YFY_NT001</strain>
    </source>
</reference>
<keyword evidence="1" id="KW-1133">Transmembrane helix</keyword>
<evidence type="ECO:0000256" key="1">
    <source>
        <dbReference type="SAM" id="Phobius"/>
    </source>
</evidence>
<dbReference type="KEGG" id="ntp:CRH09_37100"/>